<feature type="compositionally biased region" description="Low complexity" evidence="1">
    <location>
        <begin position="108"/>
        <end position="123"/>
    </location>
</feature>
<dbReference type="RefSeq" id="WP_137099924.1">
    <property type="nucleotide sequence ID" value="NZ_CP039865.1"/>
</dbReference>
<gene>
    <name evidence="4" type="ORF">E8L99_12915</name>
</gene>
<feature type="region of interest" description="Disordered" evidence="1">
    <location>
        <begin position="180"/>
        <end position="256"/>
    </location>
</feature>
<feature type="domain" description="Peptidoglycan binding-like" evidence="3">
    <location>
        <begin position="125"/>
        <end position="179"/>
    </location>
</feature>
<feature type="compositionally biased region" description="Acidic residues" evidence="1">
    <location>
        <begin position="1"/>
        <end position="11"/>
    </location>
</feature>
<accession>A0A4D7QKT4</accession>
<evidence type="ECO:0000256" key="1">
    <source>
        <dbReference type="SAM" id="MobiDB-lite"/>
    </source>
</evidence>
<dbReference type="KEGG" id="paqt:E8L99_12915"/>
<dbReference type="InterPro" id="IPR036366">
    <property type="entry name" value="PGBDSf"/>
</dbReference>
<evidence type="ECO:0000259" key="3">
    <source>
        <dbReference type="Pfam" id="PF01471"/>
    </source>
</evidence>
<feature type="transmembrane region" description="Helical" evidence="2">
    <location>
        <begin position="44"/>
        <end position="62"/>
    </location>
</feature>
<dbReference type="Gene3D" id="1.10.101.10">
    <property type="entry name" value="PGBD-like superfamily/PGBD"/>
    <property type="match status" value="1"/>
</dbReference>
<organism evidence="4 5">
    <name type="scientific">Phreatobacter aquaticus</name>
    <dbReference type="NCBI Taxonomy" id="2570229"/>
    <lineage>
        <taxon>Bacteria</taxon>
        <taxon>Pseudomonadati</taxon>
        <taxon>Pseudomonadota</taxon>
        <taxon>Alphaproteobacteria</taxon>
        <taxon>Hyphomicrobiales</taxon>
        <taxon>Phreatobacteraceae</taxon>
        <taxon>Phreatobacter</taxon>
    </lineage>
</organism>
<proteinExistence type="predicted"/>
<keyword evidence="2" id="KW-0472">Membrane</keyword>
<feature type="compositionally biased region" description="Low complexity" evidence="1">
    <location>
        <begin position="184"/>
        <end position="208"/>
    </location>
</feature>
<dbReference type="OrthoDB" id="9816507at2"/>
<dbReference type="InterPro" id="IPR002477">
    <property type="entry name" value="Peptidoglycan-bd-like"/>
</dbReference>
<keyword evidence="2" id="KW-1133">Transmembrane helix</keyword>
<keyword evidence="2" id="KW-0812">Transmembrane</keyword>
<dbReference type="AlphaFoldDB" id="A0A4D7QKT4"/>
<evidence type="ECO:0000313" key="4">
    <source>
        <dbReference type="EMBL" id="QCK86593.1"/>
    </source>
</evidence>
<keyword evidence="5" id="KW-1185">Reference proteome</keyword>
<dbReference type="Pfam" id="PF01471">
    <property type="entry name" value="PG_binding_1"/>
    <property type="match status" value="1"/>
</dbReference>
<feature type="region of interest" description="Disordered" evidence="1">
    <location>
        <begin position="103"/>
        <end position="123"/>
    </location>
</feature>
<dbReference type="InterPro" id="IPR036365">
    <property type="entry name" value="PGBD-like_sf"/>
</dbReference>
<evidence type="ECO:0000256" key="2">
    <source>
        <dbReference type="SAM" id="Phobius"/>
    </source>
</evidence>
<sequence length="256" mass="27117">MRNAGYEDDDFDPRRRRAAEDDREEAPRRSFWRLIAGNSIGDRIAIAACLFVGIGIAVNALARQNGPHPSPMFSTARIEPAVAVPVPPARPAEIQSTASIPARGPELASAQSQPAAAPTAAPRADLVLDVQRELARRNLYDGTVDGKTGPKTEAAIRRYEAQAGLRASGQASEQLLGHMRRPARAAPAAQPQPRQPQAANASPQSIAQLLQSEGRPASAPARAAAPARTAEPQSIAQLLEGTQPAPRPTAQARRTP</sequence>
<name>A0A4D7QKT4_9HYPH</name>
<dbReference type="EMBL" id="CP039865">
    <property type="protein sequence ID" value="QCK86593.1"/>
    <property type="molecule type" value="Genomic_DNA"/>
</dbReference>
<dbReference type="SUPFAM" id="SSF47090">
    <property type="entry name" value="PGBD-like"/>
    <property type="match status" value="1"/>
</dbReference>
<dbReference type="Proteomes" id="UP000298588">
    <property type="component" value="Chromosome"/>
</dbReference>
<protein>
    <submittedName>
        <fullName evidence="4">Peptidoglycan-binding protein</fullName>
    </submittedName>
</protein>
<feature type="region of interest" description="Disordered" evidence="1">
    <location>
        <begin position="1"/>
        <end position="27"/>
    </location>
</feature>
<evidence type="ECO:0000313" key="5">
    <source>
        <dbReference type="Proteomes" id="UP000298588"/>
    </source>
</evidence>
<reference evidence="4 5" key="1">
    <citation type="submission" date="2019-04" db="EMBL/GenBank/DDBJ databases">
        <title>Phreatobacter aquaticus sp. nov.</title>
        <authorList>
            <person name="Choi A."/>
            <person name="Baek K."/>
        </authorList>
    </citation>
    <scope>NUCLEOTIDE SEQUENCE [LARGE SCALE GENOMIC DNA]</scope>
    <source>
        <strain evidence="4 5">NMCR1094</strain>
    </source>
</reference>
<feature type="compositionally biased region" description="Low complexity" evidence="1">
    <location>
        <begin position="215"/>
        <end position="230"/>
    </location>
</feature>